<dbReference type="PROSITE" id="PS01189">
    <property type="entry name" value="RIBOSOMAL_S12E"/>
    <property type="match status" value="1"/>
</dbReference>
<dbReference type="Gene3D" id="3.30.1330.30">
    <property type="match status" value="1"/>
</dbReference>
<proteinExistence type="inferred from homology"/>
<keyword evidence="7" id="KW-1185">Reference proteome</keyword>
<dbReference type="InterPro" id="IPR047860">
    <property type="entry name" value="Ribosomal_eS12_CS"/>
</dbReference>
<evidence type="ECO:0000256" key="2">
    <source>
        <dbReference type="ARBA" id="ARBA00022980"/>
    </source>
</evidence>
<keyword evidence="3 4" id="KW-0687">Ribonucleoprotein</keyword>
<comment type="similarity">
    <text evidence="1 4">Belongs to the eukaryotic ribosomal protein eS12 family.</text>
</comment>
<accession>A0AA39HVG3</accession>
<comment type="caution">
    <text evidence="6">The sequence shown here is derived from an EMBL/GenBank/DDBJ whole genome shotgun (WGS) entry which is preliminary data.</text>
</comment>
<evidence type="ECO:0000313" key="7">
    <source>
        <dbReference type="Proteomes" id="UP001175271"/>
    </source>
</evidence>
<dbReference type="GO" id="GO:1990904">
    <property type="term" value="C:ribonucleoprotein complex"/>
    <property type="evidence" value="ECO:0007669"/>
    <property type="project" value="UniProtKB-KW"/>
</dbReference>
<name>A0AA39HVG3_9BILA</name>
<evidence type="ECO:0000256" key="3">
    <source>
        <dbReference type="ARBA" id="ARBA00023274"/>
    </source>
</evidence>
<dbReference type="SUPFAM" id="SSF55315">
    <property type="entry name" value="L30e-like"/>
    <property type="match status" value="1"/>
</dbReference>
<reference evidence="6" key="1">
    <citation type="submission" date="2023-06" db="EMBL/GenBank/DDBJ databases">
        <title>Genomic analysis of the entomopathogenic nematode Steinernema hermaphroditum.</title>
        <authorList>
            <person name="Schwarz E.M."/>
            <person name="Heppert J.K."/>
            <person name="Baniya A."/>
            <person name="Schwartz H.T."/>
            <person name="Tan C.-H."/>
            <person name="Antoshechkin I."/>
            <person name="Sternberg P.W."/>
            <person name="Goodrich-Blair H."/>
            <person name="Dillman A.R."/>
        </authorList>
    </citation>
    <scope>NUCLEOTIDE SEQUENCE</scope>
    <source>
        <strain evidence="6">PS9179</strain>
        <tissue evidence="6">Whole animal</tissue>
    </source>
</reference>
<protein>
    <recommendedName>
        <fullName evidence="4">40S ribosomal protein S12</fullName>
    </recommendedName>
</protein>
<dbReference type="GO" id="GO:0006412">
    <property type="term" value="P:translation"/>
    <property type="evidence" value="ECO:0007669"/>
    <property type="project" value="InterPro"/>
</dbReference>
<dbReference type="GO" id="GO:0003735">
    <property type="term" value="F:structural constituent of ribosome"/>
    <property type="evidence" value="ECO:0007669"/>
    <property type="project" value="InterPro"/>
</dbReference>
<evidence type="ECO:0000256" key="1">
    <source>
        <dbReference type="ARBA" id="ARBA00005824"/>
    </source>
</evidence>
<dbReference type="FunFam" id="3.30.1330.30:FF:000019">
    <property type="entry name" value="40S ribosomal protein S12"/>
    <property type="match status" value="1"/>
</dbReference>
<dbReference type="Pfam" id="PF01248">
    <property type="entry name" value="Ribosomal_L7Ae"/>
    <property type="match status" value="1"/>
</dbReference>
<organism evidence="6 7">
    <name type="scientific">Steinernema hermaphroditum</name>
    <dbReference type="NCBI Taxonomy" id="289476"/>
    <lineage>
        <taxon>Eukaryota</taxon>
        <taxon>Metazoa</taxon>
        <taxon>Ecdysozoa</taxon>
        <taxon>Nematoda</taxon>
        <taxon>Chromadorea</taxon>
        <taxon>Rhabditida</taxon>
        <taxon>Tylenchina</taxon>
        <taxon>Panagrolaimomorpha</taxon>
        <taxon>Strongyloidoidea</taxon>
        <taxon>Steinernematidae</taxon>
        <taxon>Steinernema</taxon>
    </lineage>
</organism>
<dbReference type="EMBL" id="JAUCMV010000003">
    <property type="protein sequence ID" value="KAK0411612.1"/>
    <property type="molecule type" value="Genomic_DNA"/>
</dbReference>
<dbReference type="InterPro" id="IPR000530">
    <property type="entry name" value="Ribosomal_eS12"/>
</dbReference>
<dbReference type="InterPro" id="IPR029064">
    <property type="entry name" value="Ribosomal_eL30-like_sf"/>
</dbReference>
<evidence type="ECO:0000256" key="4">
    <source>
        <dbReference type="RuleBase" id="RU000670"/>
    </source>
</evidence>
<evidence type="ECO:0000259" key="5">
    <source>
        <dbReference type="Pfam" id="PF01248"/>
    </source>
</evidence>
<dbReference type="GO" id="GO:0005840">
    <property type="term" value="C:ribosome"/>
    <property type="evidence" value="ECO:0007669"/>
    <property type="project" value="UniProtKB-KW"/>
</dbReference>
<keyword evidence="2 4" id="KW-0689">Ribosomal protein</keyword>
<evidence type="ECO:0000313" key="6">
    <source>
        <dbReference type="EMBL" id="KAK0411612.1"/>
    </source>
</evidence>
<feature type="domain" description="Ribosomal protein eL8/eL30/eS12/Gadd45" evidence="5">
    <location>
        <begin position="25"/>
        <end position="118"/>
    </location>
</feature>
<gene>
    <name evidence="6" type="ORF">QR680_005744</name>
</gene>
<sequence>MLGFPYIKDADMSDGGVLPSDVKEALQKVLKSALIADGLARGLHEACKALDKRQAHFCVLASNCDEPQYVKLVKALCQKHDIPLLEVENKKDLGEWAGLFKMDKEMKARKVVGCSCAVVKDWGREDQSRAIIQEFISTQRK</sequence>
<dbReference type="AlphaFoldDB" id="A0AA39HVG3"/>
<dbReference type="PRINTS" id="PR00972">
    <property type="entry name" value="RIBSOMALS12E"/>
</dbReference>
<dbReference type="InterPro" id="IPR004038">
    <property type="entry name" value="Ribosomal_eL8/eL30/eS12/Gad45"/>
</dbReference>
<dbReference type="PANTHER" id="PTHR11843">
    <property type="entry name" value="40S RIBOSOMAL PROTEIN S12"/>
    <property type="match status" value="1"/>
</dbReference>
<dbReference type="Proteomes" id="UP001175271">
    <property type="component" value="Unassembled WGS sequence"/>
</dbReference>